<accession>A0A8J7K8T3</accession>
<evidence type="ECO:0000256" key="5">
    <source>
        <dbReference type="SAM" id="SignalP"/>
    </source>
</evidence>
<keyword evidence="7" id="KW-0238">DNA-binding</keyword>
<dbReference type="Gene3D" id="3.10.50.10">
    <property type="match status" value="1"/>
</dbReference>
<comment type="caution">
    <text evidence="7">The sequence shown here is derived from an EMBL/GenBank/DDBJ whole genome shotgun (WGS) entry which is preliminary data.</text>
</comment>
<gene>
    <name evidence="7" type="ORF">INR99_12230</name>
</gene>
<evidence type="ECO:0000256" key="4">
    <source>
        <dbReference type="SAM" id="Phobius"/>
    </source>
</evidence>
<dbReference type="InterPro" id="IPR017853">
    <property type="entry name" value="GH"/>
</dbReference>
<dbReference type="InterPro" id="IPR001223">
    <property type="entry name" value="Glyco_hydro18_cat"/>
</dbReference>
<evidence type="ECO:0000259" key="6">
    <source>
        <dbReference type="PROSITE" id="PS51910"/>
    </source>
</evidence>
<dbReference type="GO" id="GO:0006032">
    <property type="term" value="P:chitin catabolic process"/>
    <property type="evidence" value="ECO:0007669"/>
    <property type="project" value="UniProtKB-KW"/>
</dbReference>
<evidence type="ECO:0000313" key="8">
    <source>
        <dbReference type="Proteomes" id="UP000604481"/>
    </source>
</evidence>
<feature type="chain" id="PRO_5035180693" description="chitinase" evidence="5">
    <location>
        <begin position="22"/>
        <end position="748"/>
    </location>
</feature>
<keyword evidence="8" id="KW-1185">Reference proteome</keyword>
<dbReference type="InterPro" id="IPR007492">
    <property type="entry name" value="LytTR_DNA-bd_dom"/>
</dbReference>
<dbReference type="GO" id="GO:0008843">
    <property type="term" value="F:endochitinase activity"/>
    <property type="evidence" value="ECO:0007669"/>
    <property type="project" value="UniProtKB-EC"/>
</dbReference>
<dbReference type="SUPFAM" id="SSF51445">
    <property type="entry name" value="(Trans)glycosidases"/>
    <property type="match status" value="1"/>
</dbReference>
<keyword evidence="3" id="KW-0624">Polysaccharide degradation</keyword>
<keyword evidence="3" id="KW-0146">Chitin degradation</keyword>
<dbReference type="EC" id="3.2.1.14" evidence="2"/>
<evidence type="ECO:0000256" key="1">
    <source>
        <dbReference type="ARBA" id="ARBA00000822"/>
    </source>
</evidence>
<dbReference type="SMART" id="SM00850">
    <property type="entry name" value="LytTR"/>
    <property type="match status" value="1"/>
</dbReference>
<sequence length="748" mass="82390">MSPLRLLAALAACCILLDAAAAPRVVAYYPFWASYNRGVALSATPVEQLTHLVYAYAALDEQGQIIPGDAFADTLRVETGPDGRTWQGNYRVLASLRERNPALKILLAVGGWDRSARFSGAFASPKQRQAFVQSFLQLRRDYGFDGLEIDWRFPVGGGAAGNPVSPQDWQSLRDTLAALRAACRECEFSITAGPHATQRQQADWPALLLYADFITLLVGDYRGPWTPETGHRSPLFAPSGQQAAIAPLVAKLHEAGIPPQRMVLQLSALAMSWEGVAADNHGIGQPASGASRGSWDRPDWPASGQIALADLPRLAALPGTQAYYDTASAADTLYLPGSSQFISYESPRSLQAKLDFASQHALGGIGLWDVSSDRSGSESLVAQSFRHYYPTTYWLQRSTNMASGLIPWLIGIILGAAGCLVGLWWLWRQRQQFRQQDEVRTVRRLQQQFRQLPEQLHATAVHAALLAQRFPDAPDTAQAALHQARHELQLLQAAMQPFAVPGIPLSGNDATATTALPAADDRQPDSWQQLAGFTRALQGQRSVEELLAVLQRFAAADPRVCESTLRQDDEDKDALADGLVVSDDRHTAQLSHPLLGDYTLALRFHAPLQPDAEAYFRQLAEQILLLRQQVQGLLRHQQLLGELFEVASRRDRLHFIEASRGYSGIHAADLREPHFITLRLRTLRQYFDDTVLLQVHRSYLVAPAAVTGAVKVRGGLALSVAGKLVPVARSQQMRIRQRYPQWFEAVSA</sequence>
<dbReference type="Gene3D" id="3.20.20.80">
    <property type="entry name" value="Glycosidases"/>
    <property type="match status" value="1"/>
</dbReference>
<dbReference type="InterPro" id="IPR011583">
    <property type="entry name" value="Chitinase_II/V-like_cat"/>
</dbReference>
<keyword evidence="3" id="KW-0119">Carbohydrate metabolism</keyword>
<dbReference type="InterPro" id="IPR050314">
    <property type="entry name" value="Glycosyl_Hydrlase_18"/>
</dbReference>
<dbReference type="GO" id="GO:0003677">
    <property type="term" value="F:DNA binding"/>
    <property type="evidence" value="ECO:0007669"/>
    <property type="project" value="UniProtKB-KW"/>
</dbReference>
<dbReference type="GO" id="GO:0005975">
    <property type="term" value="P:carbohydrate metabolic process"/>
    <property type="evidence" value="ECO:0007669"/>
    <property type="project" value="InterPro"/>
</dbReference>
<keyword evidence="4" id="KW-1133">Transmembrane helix</keyword>
<dbReference type="GO" id="GO:0008061">
    <property type="term" value="F:chitin binding"/>
    <property type="evidence" value="ECO:0007669"/>
    <property type="project" value="InterPro"/>
</dbReference>
<dbReference type="Proteomes" id="UP000604481">
    <property type="component" value="Unassembled WGS sequence"/>
</dbReference>
<dbReference type="SMART" id="SM00636">
    <property type="entry name" value="Glyco_18"/>
    <property type="match status" value="1"/>
</dbReference>
<keyword evidence="4" id="KW-0472">Membrane</keyword>
<feature type="domain" description="GH18" evidence="6">
    <location>
        <begin position="23"/>
        <end position="391"/>
    </location>
</feature>
<dbReference type="EMBL" id="JADFUA010000007">
    <property type="protein sequence ID" value="MBE9610108.1"/>
    <property type="molecule type" value="Genomic_DNA"/>
</dbReference>
<proteinExistence type="predicted"/>
<feature type="transmembrane region" description="Helical" evidence="4">
    <location>
        <begin position="405"/>
        <end position="427"/>
    </location>
</feature>
<dbReference type="RefSeq" id="WP_194116637.1">
    <property type="nucleotide sequence ID" value="NZ_JADFUA010000007.1"/>
</dbReference>
<organism evidence="7 8">
    <name type="scientific">Chitinilyticum piscinae</name>
    <dbReference type="NCBI Taxonomy" id="2866724"/>
    <lineage>
        <taxon>Bacteria</taxon>
        <taxon>Pseudomonadati</taxon>
        <taxon>Pseudomonadota</taxon>
        <taxon>Betaproteobacteria</taxon>
        <taxon>Neisseriales</taxon>
        <taxon>Chitinibacteraceae</taxon>
        <taxon>Chitinilyticum</taxon>
    </lineage>
</organism>
<comment type="catalytic activity">
    <reaction evidence="1">
        <text>Random endo-hydrolysis of N-acetyl-beta-D-glucosaminide (1-&gt;4)-beta-linkages in chitin and chitodextrins.</text>
        <dbReference type="EC" id="3.2.1.14"/>
    </reaction>
</comment>
<dbReference type="PANTHER" id="PTHR11177:SF317">
    <property type="entry name" value="CHITINASE 12-RELATED"/>
    <property type="match status" value="1"/>
</dbReference>
<evidence type="ECO:0000256" key="2">
    <source>
        <dbReference type="ARBA" id="ARBA00012729"/>
    </source>
</evidence>
<keyword evidence="5" id="KW-0732">Signal</keyword>
<dbReference type="Pfam" id="PF00704">
    <property type="entry name" value="Glyco_hydro_18"/>
    <property type="match status" value="1"/>
</dbReference>
<dbReference type="InterPro" id="IPR029070">
    <property type="entry name" value="Chitinase_insertion_sf"/>
</dbReference>
<dbReference type="Pfam" id="PF04397">
    <property type="entry name" value="LytTR"/>
    <property type="match status" value="1"/>
</dbReference>
<feature type="signal peptide" evidence="5">
    <location>
        <begin position="1"/>
        <end position="21"/>
    </location>
</feature>
<keyword evidence="4" id="KW-0812">Transmembrane</keyword>
<name>A0A8J7K8T3_9NEIS</name>
<dbReference type="PROSITE" id="PS51910">
    <property type="entry name" value="GH18_2"/>
    <property type="match status" value="1"/>
</dbReference>
<dbReference type="AlphaFoldDB" id="A0A8J7K8T3"/>
<reference evidence="7 8" key="1">
    <citation type="submission" date="2020-10" db="EMBL/GenBank/DDBJ databases">
        <title>The genome sequence of Chitinilyticum litopenaei 4Y14.</title>
        <authorList>
            <person name="Liu Y."/>
        </authorList>
    </citation>
    <scope>NUCLEOTIDE SEQUENCE [LARGE SCALE GENOMIC DNA]</scope>
    <source>
        <strain evidence="7 8">4Y14</strain>
    </source>
</reference>
<evidence type="ECO:0000313" key="7">
    <source>
        <dbReference type="EMBL" id="MBE9610108.1"/>
    </source>
</evidence>
<evidence type="ECO:0000256" key="3">
    <source>
        <dbReference type="ARBA" id="ARBA00023024"/>
    </source>
</evidence>
<protein>
    <recommendedName>
        <fullName evidence="2">chitinase</fullName>
        <ecNumber evidence="2">3.2.1.14</ecNumber>
    </recommendedName>
</protein>
<dbReference type="PANTHER" id="PTHR11177">
    <property type="entry name" value="CHITINASE"/>
    <property type="match status" value="1"/>
</dbReference>
<dbReference type="GO" id="GO:0005576">
    <property type="term" value="C:extracellular region"/>
    <property type="evidence" value="ECO:0007669"/>
    <property type="project" value="TreeGrafter"/>
</dbReference>